<dbReference type="EMBL" id="BMAT01013006">
    <property type="protein sequence ID" value="GFS03661.1"/>
    <property type="molecule type" value="Genomic_DNA"/>
</dbReference>
<keyword evidence="3" id="KW-1185">Reference proteome</keyword>
<sequence length="157" mass="17146">MPQSLWPSKLGDGLNPEDDHKKRSPGGVPSLFDLGLSLAWSQPAFHLSLDRSEPRPAYGTPEVLSMLEMPSLYRLTCGFGGHSGLTKSDRDFAFPPLSANCGFKRLYVPTETSIPEAERYRACCRIQVVSLTSQRLSCPLRSGHLPGESSGGRTPQT</sequence>
<evidence type="ECO:0008006" key="4">
    <source>
        <dbReference type="Google" id="ProtNLM"/>
    </source>
</evidence>
<dbReference type="Proteomes" id="UP000762676">
    <property type="component" value="Unassembled WGS sequence"/>
</dbReference>
<gene>
    <name evidence="2" type="ORF">ElyMa_006476400</name>
</gene>
<evidence type="ECO:0000256" key="1">
    <source>
        <dbReference type="SAM" id="MobiDB-lite"/>
    </source>
</evidence>
<proteinExistence type="predicted"/>
<comment type="caution">
    <text evidence="2">The sequence shown here is derived from an EMBL/GenBank/DDBJ whole genome shotgun (WGS) entry which is preliminary data.</text>
</comment>
<feature type="region of interest" description="Disordered" evidence="1">
    <location>
        <begin position="1"/>
        <end position="26"/>
    </location>
</feature>
<name>A0AAV4I219_9GAST</name>
<reference evidence="2 3" key="1">
    <citation type="journal article" date="2021" name="Elife">
        <title>Chloroplast acquisition without the gene transfer in kleptoplastic sea slugs, Plakobranchus ocellatus.</title>
        <authorList>
            <person name="Maeda T."/>
            <person name="Takahashi S."/>
            <person name="Yoshida T."/>
            <person name="Shimamura S."/>
            <person name="Takaki Y."/>
            <person name="Nagai Y."/>
            <person name="Toyoda A."/>
            <person name="Suzuki Y."/>
            <person name="Arimoto A."/>
            <person name="Ishii H."/>
            <person name="Satoh N."/>
            <person name="Nishiyama T."/>
            <person name="Hasebe M."/>
            <person name="Maruyama T."/>
            <person name="Minagawa J."/>
            <person name="Obokata J."/>
            <person name="Shigenobu S."/>
        </authorList>
    </citation>
    <scope>NUCLEOTIDE SEQUENCE [LARGE SCALE GENOMIC DNA]</scope>
</reference>
<dbReference type="AlphaFoldDB" id="A0AAV4I219"/>
<organism evidence="2 3">
    <name type="scientific">Elysia marginata</name>
    <dbReference type="NCBI Taxonomy" id="1093978"/>
    <lineage>
        <taxon>Eukaryota</taxon>
        <taxon>Metazoa</taxon>
        <taxon>Spiralia</taxon>
        <taxon>Lophotrochozoa</taxon>
        <taxon>Mollusca</taxon>
        <taxon>Gastropoda</taxon>
        <taxon>Heterobranchia</taxon>
        <taxon>Euthyneura</taxon>
        <taxon>Panpulmonata</taxon>
        <taxon>Sacoglossa</taxon>
        <taxon>Placobranchoidea</taxon>
        <taxon>Plakobranchidae</taxon>
        <taxon>Elysia</taxon>
    </lineage>
</organism>
<evidence type="ECO:0000313" key="2">
    <source>
        <dbReference type="EMBL" id="GFS03661.1"/>
    </source>
</evidence>
<accession>A0AAV4I219</accession>
<protein>
    <recommendedName>
        <fullName evidence="4">RHD domain-containing protein</fullName>
    </recommendedName>
</protein>
<evidence type="ECO:0000313" key="3">
    <source>
        <dbReference type="Proteomes" id="UP000762676"/>
    </source>
</evidence>